<dbReference type="EMBL" id="JBHSXX010000001">
    <property type="protein sequence ID" value="MFC6870898.1"/>
    <property type="molecule type" value="Genomic_DNA"/>
</dbReference>
<sequence length="106" mass="11544">MRTTATVSAMSLCALARARIPQGCECALAFALAVRAGREIGPDTDAMCRECGTWWSMAPPWQTWLRSWDGEPLCADCAGDLELDAELRGFAQLTADLESSEVREFG</sequence>
<dbReference type="RefSeq" id="WP_345401647.1">
    <property type="nucleotide sequence ID" value="NZ_BAABLA010000106.1"/>
</dbReference>
<proteinExistence type="predicted"/>
<evidence type="ECO:0000313" key="2">
    <source>
        <dbReference type="Proteomes" id="UP001596337"/>
    </source>
</evidence>
<dbReference type="Proteomes" id="UP001596337">
    <property type="component" value="Unassembled WGS sequence"/>
</dbReference>
<name>A0ABW2C6W1_9PSEU</name>
<gene>
    <name evidence="1" type="ORF">ACFQGD_27600</name>
</gene>
<organism evidence="1 2">
    <name type="scientific">Haloechinothrix salitolerans</name>
    <dbReference type="NCBI Taxonomy" id="926830"/>
    <lineage>
        <taxon>Bacteria</taxon>
        <taxon>Bacillati</taxon>
        <taxon>Actinomycetota</taxon>
        <taxon>Actinomycetes</taxon>
        <taxon>Pseudonocardiales</taxon>
        <taxon>Pseudonocardiaceae</taxon>
        <taxon>Haloechinothrix</taxon>
    </lineage>
</organism>
<reference evidence="2" key="1">
    <citation type="journal article" date="2019" name="Int. J. Syst. Evol. Microbiol.">
        <title>The Global Catalogue of Microorganisms (GCM) 10K type strain sequencing project: providing services to taxonomists for standard genome sequencing and annotation.</title>
        <authorList>
            <consortium name="The Broad Institute Genomics Platform"/>
            <consortium name="The Broad Institute Genome Sequencing Center for Infectious Disease"/>
            <person name="Wu L."/>
            <person name="Ma J."/>
        </authorList>
    </citation>
    <scope>NUCLEOTIDE SEQUENCE [LARGE SCALE GENOMIC DNA]</scope>
    <source>
        <strain evidence="2">KCTC 32255</strain>
    </source>
</reference>
<keyword evidence="2" id="KW-1185">Reference proteome</keyword>
<comment type="caution">
    <text evidence="1">The sequence shown here is derived from an EMBL/GenBank/DDBJ whole genome shotgun (WGS) entry which is preliminary data.</text>
</comment>
<evidence type="ECO:0000313" key="1">
    <source>
        <dbReference type="EMBL" id="MFC6870898.1"/>
    </source>
</evidence>
<accession>A0ABW2C6W1</accession>
<protein>
    <submittedName>
        <fullName evidence="1">Uncharacterized protein</fullName>
    </submittedName>
</protein>